<reference evidence="1 2" key="1">
    <citation type="submission" date="2019-11" db="EMBL/GenBank/DDBJ databases">
        <title>Whole genome sequence of Haloferax sp. MBLA0078.</title>
        <authorList>
            <person name="Seo M.-J."/>
            <person name="Cho E.-S."/>
        </authorList>
    </citation>
    <scope>NUCLEOTIDE SEQUENCE [LARGE SCALE GENOMIC DNA]</scope>
    <source>
        <strain evidence="1 2">MBLA0078</strain>
    </source>
</reference>
<dbReference type="EMBL" id="WKJQ01000001">
    <property type="protein sequence ID" value="MRW96996.1"/>
    <property type="molecule type" value="Genomic_DNA"/>
</dbReference>
<protein>
    <submittedName>
        <fullName evidence="1">Helix-turn-helix domain-containing protein</fullName>
    </submittedName>
</protein>
<dbReference type="Proteomes" id="UP000443423">
    <property type="component" value="Unassembled WGS sequence"/>
</dbReference>
<name>A0A6A8GA74_9EURY</name>
<dbReference type="SUPFAM" id="SSF46785">
    <property type="entry name" value="Winged helix' DNA-binding domain"/>
    <property type="match status" value="1"/>
</dbReference>
<dbReference type="Gene3D" id="1.10.10.10">
    <property type="entry name" value="Winged helix-like DNA-binding domain superfamily/Winged helix DNA-binding domain"/>
    <property type="match status" value="1"/>
</dbReference>
<organism evidence="1 2">
    <name type="scientific">Haloferax marinum</name>
    <dbReference type="NCBI Taxonomy" id="2666143"/>
    <lineage>
        <taxon>Archaea</taxon>
        <taxon>Methanobacteriati</taxon>
        <taxon>Methanobacteriota</taxon>
        <taxon>Stenosarchaea group</taxon>
        <taxon>Halobacteria</taxon>
        <taxon>Halobacteriales</taxon>
        <taxon>Haloferacaceae</taxon>
        <taxon>Haloferax</taxon>
    </lineage>
</organism>
<dbReference type="RefSeq" id="WP_151111909.1">
    <property type="nucleotide sequence ID" value="NZ_WKJQ01000001.1"/>
</dbReference>
<evidence type="ECO:0000313" key="1">
    <source>
        <dbReference type="EMBL" id="MRW96996.1"/>
    </source>
</evidence>
<evidence type="ECO:0000313" key="2">
    <source>
        <dbReference type="Proteomes" id="UP000443423"/>
    </source>
</evidence>
<dbReference type="Pfam" id="PF12840">
    <property type="entry name" value="HTH_20"/>
    <property type="match status" value="1"/>
</dbReference>
<proteinExistence type="predicted"/>
<keyword evidence="2" id="KW-1185">Reference proteome</keyword>
<dbReference type="InterPro" id="IPR036390">
    <property type="entry name" value="WH_DNA-bd_sf"/>
</dbReference>
<dbReference type="AlphaFoldDB" id="A0A6A8GA74"/>
<dbReference type="InterPro" id="IPR011991">
    <property type="entry name" value="ArsR-like_HTH"/>
</dbReference>
<gene>
    <name evidence="1" type="ORF">GJR99_10490</name>
</gene>
<dbReference type="InterPro" id="IPR036388">
    <property type="entry name" value="WH-like_DNA-bd_sf"/>
</dbReference>
<accession>A0A6A8GA74</accession>
<sequence length="116" mass="13338">MSGASDPDELLELLGDEYVRSILVATSRTPQSVRELSDEFGVAQSTIYRRLDEMVDHRLLEEQTELVADGSHHSVYEAKLTHLEMVVADGELRIELDYDESAAERFTRLWDDIRRK</sequence>
<dbReference type="CDD" id="cd00090">
    <property type="entry name" value="HTH_ARSR"/>
    <property type="match status" value="1"/>
</dbReference>
<comment type="caution">
    <text evidence="1">The sequence shown here is derived from an EMBL/GenBank/DDBJ whole genome shotgun (WGS) entry which is preliminary data.</text>
</comment>